<sequence length="71" mass="8156">MSTTETASPLTVAIVEQGKRRDVSRGCDRRRRQTETVGESKGKDEFIYGLIKRHDPERAVLSLRLHPHNRL</sequence>
<name>A0A8S9L0J3_BRACR</name>
<evidence type="ECO:0000313" key="2">
    <source>
        <dbReference type="EMBL" id="KAF2600169.1"/>
    </source>
</evidence>
<accession>A0A8S9L0J3</accession>
<evidence type="ECO:0000256" key="1">
    <source>
        <dbReference type="SAM" id="MobiDB-lite"/>
    </source>
</evidence>
<gene>
    <name evidence="2" type="ORF">F2Q68_00011744</name>
</gene>
<dbReference type="AlphaFoldDB" id="A0A8S9L0J3"/>
<protein>
    <submittedName>
        <fullName evidence="2">Uncharacterized protein</fullName>
    </submittedName>
</protein>
<comment type="caution">
    <text evidence="2">The sequence shown here is derived from an EMBL/GenBank/DDBJ whole genome shotgun (WGS) entry which is preliminary data.</text>
</comment>
<reference evidence="2" key="1">
    <citation type="submission" date="2019-12" db="EMBL/GenBank/DDBJ databases">
        <title>Genome sequencing and annotation of Brassica cretica.</title>
        <authorList>
            <person name="Studholme D.J."/>
            <person name="Sarris P.F."/>
        </authorList>
    </citation>
    <scope>NUCLEOTIDE SEQUENCE</scope>
    <source>
        <strain evidence="2">PFS-001/15</strain>
        <tissue evidence="2">Leaf</tissue>
    </source>
</reference>
<dbReference type="Proteomes" id="UP000712281">
    <property type="component" value="Unassembled WGS sequence"/>
</dbReference>
<organism evidence="2 3">
    <name type="scientific">Brassica cretica</name>
    <name type="common">Mustard</name>
    <dbReference type="NCBI Taxonomy" id="69181"/>
    <lineage>
        <taxon>Eukaryota</taxon>
        <taxon>Viridiplantae</taxon>
        <taxon>Streptophyta</taxon>
        <taxon>Embryophyta</taxon>
        <taxon>Tracheophyta</taxon>
        <taxon>Spermatophyta</taxon>
        <taxon>Magnoliopsida</taxon>
        <taxon>eudicotyledons</taxon>
        <taxon>Gunneridae</taxon>
        <taxon>Pentapetalae</taxon>
        <taxon>rosids</taxon>
        <taxon>malvids</taxon>
        <taxon>Brassicales</taxon>
        <taxon>Brassicaceae</taxon>
        <taxon>Brassiceae</taxon>
        <taxon>Brassica</taxon>
    </lineage>
</organism>
<dbReference type="EMBL" id="QGKW02000717">
    <property type="protein sequence ID" value="KAF2600169.1"/>
    <property type="molecule type" value="Genomic_DNA"/>
</dbReference>
<feature type="compositionally biased region" description="Basic and acidic residues" evidence="1">
    <location>
        <begin position="17"/>
        <end position="27"/>
    </location>
</feature>
<feature type="region of interest" description="Disordered" evidence="1">
    <location>
        <begin position="1"/>
        <end position="40"/>
    </location>
</feature>
<proteinExistence type="predicted"/>
<evidence type="ECO:0000313" key="3">
    <source>
        <dbReference type="Proteomes" id="UP000712281"/>
    </source>
</evidence>